<dbReference type="Proteomes" id="UP000694546">
    <property type="component" value="Chromosome 8"/>
</dbReference>
<proteinExistence type="predicted"/>
<keyword evidence="4" id="KW-0393">Immunoglobulin domain</keyword>
<dbReference type="InterPro" id="IPR036179">
    <property type="entry name" value="Ig-like_dom_sf"/>
</dbReference>
<feature type="signal peptide" evidence="6">
    <location>
        <begin position="1"/>
        <end position="17"/>
    </location>
</feature>
<evidence type="ECO:0000256" key="2">
    <source>
        <dbReference type="ARBA" id="ARBA00023130"/>
    </source>
</evidence>
<evidence type="ECO:0000313" key="9">
    <source>
        <dbReference type="Proteomes" id="UP000694546"/>
    </source>
</evidence>
<dbReference type="PANTHER" id="PTHR19367:SF18">
    <property type="entry name" value="T CELL RECEPTOR ALPHA VARIABLE 16"/>
    <property type="match status" value="1"/>
</dbReference>
<dbReference type="Gene3D" id="2.60.40.10">
    <property type="entry name" value="Immunoglobulins"/>
    <property type="match status" value="1"/>
</dbReference>
<protein>
    <recommendedName>
        <fullName evidence="7">Ig-like domain-containing protein</fullName>
    </recommendedName>
</protein>
<feature type="chain" id="PRO_5034066925" description="Ig-like domain-containing protein" evidence="6">
    <location>
        <begin position="18"/>
        <end position="127"/>
    </location>
</feature>
<evidence type="ECO:0000259" key="7">
    <source>
        <dbReference type="PROSITE" id="PS50835"/>
    </source>
</evidence>
<evidence type="ECO:0000313" key="8">
    <source>
        <dbReference type="Ensembl" id="ENSGMOP00000060673.1"/>
    </source>
</evidence>
<dbReference type="GO" id="GO:0002250">
    <property type="term" value="P:adaptive immune response"/>
    <property type="evidence" value="ECO:0007669"/>
    <property type="project" value="UniProtKB-KW"/>
</dbReference>
<evidence type="ECO:0000256" key="5">
    <source>
        <dbReference type="ARBA" id="ARBA00043266"/>
    </source>
</evidence>
<keyword evidence="2" id="KW-1064">Adaptive immunity</keyword>
<dbReference type="Ensembl" id="ENSGMOT00000053282.1">
    <property type="protein sequence ID" value="ENSGMOP00000060673.1"/>
    <property type="gene ID" value="ENSGMOG00000027533.1"/>
</dbReference>
<sequence length="127" mass="14201">LSRQFCGLILVLTLSLGNSPREDVISTEGLTVSLRCTFKTMSTNAYVFWYKQQVNDLPRFMLQRFTIGEGNNAFHKDRFGAKIQNTSVPLRIQNLQLSDSALYYCALRPTVTGNTDSLGKAHVPNGI</sequence>
<keyword evidence="5" id="KW-0391">Immunity</keyword>
<dbReference type="SUPFAM" id="SSF48726">
    <property type="entry name" value="Immunoglobulin"/>
    <property type="match status" value="1"/>
</dbReference>
<dbReference type="PROSITE" id="PS50835">
    <property type="entry name" value="IG_LIKE"/>
    <property type="match status" value="1"/>
</dbReference>
<dbReference type="InterPro" id="IPR013106">
    <property type="entry name" value="Ig_V-set"/>
</dbReference>
<dbReference type="InterPro" id="IPR003599">
    <property type="entry name" value="Ig_sub"/>
</dbReference>
<keyword evidence="9" id="KW-1185">Reference proteome</keyword>
<dbReference type="GeneTree" id="ENSGT01030000234557"/>
<dbReference type="InterPro" id="IPR007110">
    <property type="entry name" value="Ig-like_dom"/>
</dbReference>
<keyword evidence="1 6" id="KW-0732">Signal</keyword>
<dbReference type="GO" id="GO:0042101">
    <property type="term" value="C:T cell receptor complex"/>
    <property type="evidence" value="ECO:0007669"/>
    <property type="project" value="UniProtKB-KW"/>
</dbReference>
<accession>A0A8C5CE62</accession>
<reference evidence="8" key="2">
    <citation type="submission" date="2025-09" db="UniProtKB">
        <authorList>
            <consortium name="Ensembl"/>
        </authorList>
    </citation>
    <scope>IDENTIFICATION</scope>
</reference>
<keyword evidence="5" id="KW-1279">T cell receptor</keyword>
<dbReference type="OMA" id="NDECRAQ"/>
<evidence type="ECO:0000256" key="1">
    <source>
        <dbReference type="ARBA" id="ARBA00022729"/>
    </source>
</evidence>
<dbReference type="PANTHER" id="PTHR19367">
    <property type="entry name" value="T-CELL RECEPTOR ALPHA CHAIN V REGION"/>
    <property type="match status" value="1"/>
</dbReference>
<name>A0A8C5CE62_GADMO</name>
<evidence type="ECO:0000256" key="4">
    <source>
        <dbReference type="ARBA" id="ARBA00023319"/>
    </source>
</evidence>
<reference evidence="8" key="1">
    <citation type="submission" date="2025-08" db="UniProtKB">
        <authorList>
            <consortium name="Ensembl"/>
        </authorList>
    </citation>
    <scope>IDENTIFICATION</scope>
</reference>
<evidence type="ECO:0000256" key="6">
    <source>
        <dbReference type="SAM" id="SignalP"/>
    </source>
</evidence>
<dbReference type="InterPro" id="IPR013783">
    <property type="entry name" value="Ig-like_fold"/>
</dbReference>
<dbReference type="InterPro" id="IPR051287">
    <property type="entry name" value="TCR_variable_region"/>
</dbReference>
<evidence type="ECO:0000256" key="3">
    <source>
        <dbReference type="ARBA" id="ARBA00023170"/>
    </source>
</evidence>
<organism evidence="8 9">
    <name type="scientific">Gadus morhua</name>
    <name type="common">Atlantic cod</name>
    <dbReference type="NCBI Taxonomy" id="8049"/>
    <lineage>
        <taxon>Eukaryota</taxon>
        <taxon>Metazoa</taxon>
        <taxon>Chordata</taxon>
        <taxon>Craniata</taxon>
        <taxon>Vertebrata</taxon>
        <taxon>Euteleostomi</taxon>
        <taxon>Actinopterygii</taxon>
        <taxon>Neopterygii</taxon>
        <taxon>Teleostei</taxon>
        <taxon>Neoteleostei</taxon>
        <taxon>Acanthomorphata</taxon>
        <taxon>Zeiogadaria</taxon>
        <taxon>Gadariae</taxon>
        <taxon>Gadiformes</taxon>
        <taxon>Gadoidei</taxon>
        <taxon>Gadidae</taxon>
        <taxon>Gadus</taxon>
    </lineage>
</organism>
<dbReference type="SMART" id="SM00409">
    <property type="entry name" value="IG"/>
    <property type="match status" value="1"/>
</dbReference>
<keyword evidence="3" id="KW-0675">Receptor</keyword>
<dbReference type="AlphaFoldDB" id="A0A8C5CE62"/>
<dbReference type="Pfam" id="PF07686">
    <property type="entry name" value="V-set"/>
    <property type="match status" value="1"/>
</dbReference>
<feature type="domain" description="Ig-like" evidence="7">
    <location>
        <begin position="28"/>
        <end position="105"/>
    </location>
</feature>
<dbReference type="SMART" id="SM00406">
    <property type="entry name" value="IGv"/>
    <property type="match status" value="1"/>
</dbReference>